<dbReference type="PANTHER" id="PTHR46683:SF1">
    <property type="entry name" value="OROTATE PHOSPHORIBOSYLTRANSFERASE 1-RELATED"/>
    <property type="match status" value="1"/>
</dbReference>
<dbReference type="Proteomes" id="UP000245946">
    <property type="component" value="Unassembled WGS sequence"/>
</dbReference>
<comment type="function">
    <text evidence="1">Catalyzes the transfer of a ribosyl phosphate group from 5-phosphoribose 1-diphosphate to orotate, leading to the formation of orotidine monophosphate (OMP).</text>
</comment>
<evidence type="ECO:0000313" key="10">
    <source>
        <dbReference type="EMBL" id="PWN98148.1"/>
    </source>
</evidence>
<dbReference type="EC" id="2.4.2.10" evidence="5"/>
<proteinExistence type="inferred from homology"/>
<feature type="domain" description="Phosphoribosyltransferase" evidence="9">
    <location>
        <begin position="53"/>
        <end position="178"/>
    </location>
</feature>
<dbReference type="Gene3D" id="3.40.50.2020">
    <property type="match status" value="1"/>
</dbReference>
<evidence type="ECO:0000256" key="8">
    <source>
        <dbReference type="ARBA" id="ARBA00022975"/>
    </source>
</evidence>
<dbReference type="RefSeq" id="XP_025598427.1">
    <property type="nucleotide sequence ID" value="XM_025739372.1"/>
</dbReference>
<dbReference type="UniPathway" id="UPA00070">
    <property type="reaction ID" value="UER00119"/>
</dbReference>
<comment type="pathway">
    <text evidence="2">Pyrimidine metabolism; UMP biosynthesis via de novo pathway; UMP from orotate: step 1/2.</text>
</comment>
<dbReference type="InterPro" id="IPR004467">
    <property type="entry name" value="Or_phspho_trans_dom"/>
</dbReference>
<dbReference type="STRING" id="58919.A0A316ZAV1"/>
<organism evidence="10 11">
    <name type="scientific">Tilletiopsis washingtonensis</name>
    <dbReference type="NCBI Taxonomy" id="58919"/>
    <lineage>
        <taxon>Eukaryota</taxon>
        <taxon>Fungi</taxon>
        <taxon>Dikarya</taxon>
        <taxon>Basidiomycota</taxon>
        <taxon>Ustilaginomycotina</taxon>
        <taxon>Exobasidiomycetes</taxon>
        <taxon>Entylomatales</taxon>
        <taxon>Entylomatales incertae sedis</taxon>
        <taxon>Tilletiopsis</taxon>
    </lineage>
</organism>
<dbReference type="AlphaFoldDB" id="A0A316ZAV1"/>
<evidence type="ECO:0000256" key="7">
    <source>
        <dbReference type="ARBA" id="ARBA00022679"/>
    </source>
</evidence>
<dbReference type="InterPro" id="IPR029057">
    <property type="entry name" value="PRTase-like"/>
</dbReference>
<dbReference type="HAMAP" id="MF_01208">
    <property type="entry name" value="PyrE"/>
    <property type="match status" value="1"/>
</dbReference>
<dbReference type="FunFam" id="3.40.50.2020:FF:000008">
    <property type="entry name" value="Orotate phosphoribosyltransferase"/>
    <property type="match status" value="1"/>
</dbReference>
<sequence>MSRTLAPYQQDYIRLSVSRKILRFDGPFTLKSGRASPYFFNAGLFCDGESIATIAQCYAQMIVDAGVEVDVILGPAYKGIPLAATVAQALYEKHGRSVGFVYNRKEAKTHGEGGVLVGAPLKGRVLIIDDVMTAGTAIRESVAYIDAAPEAKLVGIAMALNRQERAGEEPESTAKKVQRELGVPVWSIVNVDDIMTHLEKEGGWEEQLKAMRAYREKYFGE</sequence>
<evidence type="ECO:0000256" key="6">
    <source>
        <dbReference type="ARBA" id="ARBA00022676"/>
    </source>
</evidence>
<evidence type="ECO:0000256" key="5">
    <source>
        <dbReference type="ARBA" id="ARBA00011971"/>
    </source>
</evidence>
<protein>
    <recommendedName>
        <fullName evidence="5">orotate phosphoribosyltransferase</fullName>
        <ecNumber evidence="5">2.4.2.10</ecNumber>
    </recommendedName>
</protein>
<keyword evidence="11" id="KW-1185">Reference proteome</keyword>
<dbReference type="CDD" id="cd06223">
    <property type="entry name" value="PRTases_typeI"/>
    <property type="match status" value="1"/>
</dbReference>
<dbReference type="EMBL" id="KZ819292">
    <property type="protein sequence ID" value="PWN98148.1"/>
    <property type="molecule type" value="Genomic_DNA"/>
</dbReference>
<dbReference type="InterPro" id="IPR000836">
    <property type="entry name" value="PRTase_dom"/>
</dbReference>
<evidence type="ECO:0000313" key="11">
    <source>
        <dbReference type="Proteomes" id="UP000245946"/>
    </source>
</evidence>
<dbReference type="SUPFAM" id="SSF53271">
    <property type="entry name" value="PRTase-like"/>
    <property type="match status" value="1"/>
</dbReference>
<dbReference type="GO" id="GO:0006207">
    <property type="term" value="P:'de novo' pyrimidine nucleobase biosynthetic process"/>
    <property type="evidence" value="ECO:0007669"/>
    <property type="project" value="TreeGrafter"/>
</dbReference>
<dbReference type="PANTHER" id="PTHR46683">
    <property type="entry name" value="OROTATE PHOSPHORIBOSYLTRANSFERASE 1-RELATED"/>
    <property type="match status" value="1"/>
</dbReference>
<accession>A0A316ZAV1</accession>
<dbReference type="GO" id="GO:0004588">
    <property type="term" value="F:orotate phosphoribosyltransferase activity"/>
    <property type="evidence" value="ECO:0007669"/>
    <property type="project" value="UniProtKB-EC"/>
</dbReference>
<dbReference type="InterPro" id="IPR023031">
    <property type="entry name" value="OPRT"/>
</dbReference>
<keyword evidence="7 10" id="KW-0808">Transferase</keyword>
<evidence type="ECO:0000259" key="9">
    <source>
        <dbReference type="Pfam" id="PF00156"/>
    </source>
</evidence>
<dbReference type="GO" id="GO:0005737">
    <property type="term" value="C:cytoplasm"/>
    <property type="evidence" value="ECO:0007669"/>
    <property type="project" value="TreeGrafter"/>
</dbReference>
<dbReference type="NCBIfam" id="TIGR00336">
    <property type="entry name" value="pyrE"/>
    <property type="match status" value="1"/>
</dbReference>
<name>A0A316ZAV1_9BASI</name>
<dbReference type="OrthoDB" id="5553476at2759"/>
<dbReference type="GO" id="GO:0044205">
    <property type="term" value="P:'de novo' UMP biosynthetic process"/>
    <property type="evidence" value="ECO:0007669"/>
    <property type="project" value="UniProtKB-UniPathway"/>
</dbReference>
<reference evidence="10 11" key="1">
    <citation type="journal article" date="2018" name="Mol. Biol. Evol.">
        <title>Broad Genomic Sampling Reveals a Smut Pathogenic Ancestry of the Fungal Clade Ustilaginomycotina.</title>
        <authorList>
            <person name="Kijpornyongpan T."/>
            <person name="Mondo S.J."/>
            <person name="Barry K."/>
            <person name="Sandor L."/>
            <person name="Lee J."/>
            <person name="Lipzen A."/>
            <person name="Pangilinan J."/>
            <person name="LaButti K."/>
            <person name="Hainaut M."/>
            <person name="Henrissat B."/>
            <person name="Grigoriev I.V."/>
            <person name="Spatafora J.W."/>
            <person name="Aime M.C."/>
        </authorList>
    </citation>
    <scope>NUCLEOTIDE SEQUENCE [LARGE SCALE GENOMIC DNA]</scope>
    <source>
        <strain evidence="10 11">MCA 4186</strain>
    </source>
</reference>
<dbReference type="Pfam" id="PF00156">
    <property type="entry name" value="Pribosyltran"/>
    <property type="match status" value="1"/>
</dbReference>
<comment type="subunit">
    <text evidence="4">Homodimer.</text>
</comment>
<evidence type="ECO:0000256" key="1">
    <source>
        <dbReference type="ARBA" id="ARBA00003769"/>
    </source>
</evidence>
<evidence type="ECO:0000256" key="3">
    <source>
        <dbReference type="ARBA" id="ARBA00006340"/>
    </source>
</evidence>
<keyword evidence="6 10" id="KW-0328">Glycosyltransferase</keyword>
<evidence type="ECO:0000256" key="4">
    <source>
        <dbReference type="ARBA" id="ARBA00011738"/>
    </source>
</evidence>
<dbReference type="GeneID" id="37266918"/>
<evidence type="ECO:0000256" key="2">
    <source>
        <dbReference type="ARBA" id="ARBA00004889"/>
    </source>
</evidence>
<gene>
    <name evidence="10" type="ORF">FA09DRAFT_18759</name>
</gene>
<keyword evidence="8" id="KW-0665">Pyrimidine biosynthesis</keyword>
<dbReference type="GO" id="GO:0046132">
    <property type="term" value="P:pyrimidine ribonucleoside biosynthetic process"/>
    <property type="evidence" value="ECO:0007669"/>
    <property type="project" value="TreeGrafter"/>
</dbReference>
<comment type="similarity">
    <text evidence="3">Belongs to the purine/pyrimidine phosphoribosyltransferase family. PyrE subfamily.</text>
</comment>